<protein>
    <submittedName>
        <fullName evidence="20">Matrix metalloproteinase-14</fullName>
    </submittedName>
</protein>
<feature type="binding site" evidence="14">
    <location>
        <position position="109"/>
    </location>
    <ligand>
        <name>Zn(2+)</name>
        <dbReference type="ChEBI" id="CHEBI:29105"/>
        <label>1</label>
    </ligand>
</feature>
<keyword evidence="11" id="KW-1015">Disulfide bond</keyword>
<dbReference type="InterPro" id="IPR033739">
    <property type="entry name" value="M10A_MMP"/>
</dbReference>
<dbReference type="SMART" id="SM00120">
    <property type="entry name" value="HX"/>
    <property type="match status" value="4"/>
</dbReference>
<dbReference type="GO" id="GO:0008270">
    <property type="term" value="F:zinc ion binding"/>
    <property type="evidence" value="ECO:0007669"/>
    <property type="project" value="InterPro"/>
</dbReference>
<dbReference type="Proteomes" id="UP001152320">
    <property type="component" value="Chromosome 20"/>
</dbReference>
<evidence type="ECO:0000256" key="5">
    <source>
        <dbReference type="ARBA" id="ARBA00022737"/>
    </source>
</evidence>
<feature type="compositionally biased region" description="Low complexity" evidence="18">
    <location>
        <begin position="207"/>
        <end position="216"/>
    </location>
</feature>
<feature type="binding site" evidence="14">
    <location>
        <position position="122"/>
    </location>
    <ligand>
        <name>Zn(2+)</name>
        <dbReference type="ChEBI" id="CHEBI:29105"/>
        <label>1</label>
    </ligand>
</feature>
<feature type="repeat" description="Hemopexin" evidence="17">
    <location>
        <begin position="328"/>
        <end position="375"/>
    </location>
</feature>
<feature type="binding site" evidence="14">
    <location>
        <position position="380"/>
    </location>
    <ligand>
        <name>Ca(2+)</name>
        <dbReference type="ChEBI" id="CHEBI:29108"/>
        <label>4</label>
    </ligand>
</feature>
<accession>A0A9Q1BEN0</accession>
<evidence type="ECO:0000313" key="21">
    <source>
        <dbReference type="Proteomes" id="UP001152320"/>
    </source>
</evidence>
<keyword evidence="8 14" id="KW-0106">Calcium</keyword>
<dbReference type="CDD" id="cd00094">
    <property type="entry name" value="HX"/>
    <property type="match status" value="1"/>
</dbReference>
<feature type="repeat" description="Hemopexin" evidence="17">
    <location>
        <begin position="277"/>
        <end position="327"/>
    </location>
</feature>
<keyword evidence="4" id="KW-0732">Signal</keyword>
<comment type="similarity">
    <text evidence="1">Belongs to the peptidase M10A family.</text>
</comment>
<feature type="binding site" evidence="14">
    <location>
        <position position="334"/>
    </location>
    <ligand>
        <name>Ca(2+)</name>
        <dbReference type="ChEBI" id="CHEBI:29108"/>
        <label>5</label>
    </ligand>
</feature>
<dbReference type="InterPro" id="IPR036375">
    <property type="entry name" value="Hemopexin-like_dom_sf"/>
</dbReference>
<dbReference type="Gene3D" id="3.40.390.10">
    <property type="entry name" value="Collagenase (Catalytic Domain)"/>
    <property type="match status" value="1"/>
</dbReference>
<dbReference type="EMBL" id="JAIZAY010000020">
    <property type="protein sequence ID" value="KAJ8022399.1"/>
    <property type="molecule type" value="Genomic_DNA"/>
</dbReference>
<dbReference type="PANTHER" id="PTHR10201">
    <property type="entry name" value="MATRIX METALLOPROTEINASE"/>
    <property type="match status" value="1"/>
</dbReference>
<dbReference type="PROSITE" id="PS51642">
    <property type="entry name" value="HEMOPEXIN_2"/>
    <property type="match status" value="3"/>
</dbReference>
<keyword evidence="3 13" id="KW-0479">Metal-binding</keyword>
<feature type="binding site" evidence="14">
    <location>
        <position position="124"/>
    </location>
    <ligand>
        <name>Ca(2+)</name>
        <dbReference type="ChEBI" id="CHEBI:29108"/>
        <label>3</label>
    </ligand>
</feature>
<dbReference type="SMART" id="SM00235">
    <property type="entry name" value="ZnMc"/>
    <property type="match status" value="1"/>
</dbReference>
<keyword evidence="9" id="KW-0482">Metalloprotease</keyword>
<feature type="repeat" description="Hemopexin" evidence="17">
    <location>
        <begin position="229"/>
        <end position="275"/>
    </location>
</feature>
<dbReference type="InterPro" id="IPR024079">
    <property type="entry name" value="MetalloPept_cat_dom_sf"/>
</dbReference>
<feature type="binding site" evidence="14">
    <location>
        <position position="161"/>
    </location>
    <ligand>
        <name>Zn(2+)</name>
        <dbReference type="ChEBI" id="CHEBI:29105"/>
        <label>2</label>
        <note>catalytic</note>
    </ligand>
</feature>
<comment type="cofactor">
    <cofactor evidence="14">
        <name>Ca(2+)</name>
        <dbReference type="ChEBI" id="CHEBI:29108"/>
    </cofactor>
    <text evidence="14">Can bind about 5 Ca(2+) ions per subunit.</text>
</comment>
<dbReference type="Pfam" id="PF00045">
    <property type="entry name" value="Hemopexin"/>
    <property type="match status" value="3"/>
</dbReference>
<dbReference type="GO" id="GO:0005615">
    <property type="term" value="C:extracellular space"/>
    <property type="evidence" value="ECO:0007669"/>
    <property type="project" value="TreeGrafter"/>
</dbReference>
<feature type="region of interest" description="Disordered" evidence="18">
    <location>
        <begin position="196"/>
        <end position="216"/>
    </location>
</feature>
<dbReference type="PIRSF" id="PIRSF001191">
    <property type="entry name" value="Peptidase_M10A_matrix"/>
    <property type="match status" value="1"/>
</dbReference>
<keyword evidence="2" id="KW-0645">Protease</keyword>
<evidence type="ECO:0000256" key="6">
    <source>
        <dbReference type="ARBA" id="ARBA00022801"/>
    </source>
</evidence>
<feature type="binding site" evidence="14">
    <location>
        <position position="101"/>
    </location>
    <ligand>
        <name>Ca(2+)</name>
        <dbReference type="ChEBI" id="CHEBI:29108"/>
        <label>3</label>
    </ligand>
</feature>
<feature type="binding site" evidence="13">
    <location>
        <position position="147"/>
    </location>
    <ligand>
        <name>Zn(2+)</name>
        <dbReference type="ChEBI" id="CHEBI:29105"/>
        <label>2</label>
        <note>catalytic</note>
    </ligand>
</feature>
<evidence type="ECO:0000256" key="1">
    <source>
        <dbReference type="ARBA" id="ARBA00010370"/>
    </source>
</evidence>
<dbReference type="InterPro" id="IPR018487">
    <property type="entry name" value="Hemopexin-like_repeat"/>
</dbReference>
<evidence type="ECO:0000256" key="18">
    <source>
        <dbReference type="SAM" id="MobiDB-lite"/>
    </source>
</evidence>
<feature type="binding site" evidence="14">
    <location>
        <position position="96"/>
    </location>
    <ligand>
        <name>Zn(2+)</name>
        <dbReference type="ChEBI" id="CHEBI:29105"/>
        <label>1</label>
    </ligand>
</feature>
<dbReference type="Pfam" id="PF00413">
    <property type="entry name" value="Peptidase_M10"/>
    <property type="match status" value="1"/>
</dbReference>
<feature type="binding site" evidence="14">
    <location>
        <position position="102"/>
    </location>
    <ligand>
        <name>Ca(2+)</name>
        <dbReference type="ChEBI" id="CHEBI:29108"/>
        <label>3</label>
    </ligand>
</feature>
<name>A0A9Q1BEN0_HOLLE</name>
<feature type="short sequence motif" description="Cysteine switch" evidence="16">
    <location>
        <begin position="4"/>
        <end position="11"/>
    </location>
</feature>
<dbReference type="SUPFAM" id="SSF50923">
    <property type="entry name" value="Hemopexin-like domain"/>
    <property type="match status" value="1"/>
</dbReference>
<gene>
    <name evidence="20" type="ORF">HOLleu_37285</name>
</gene>
<feature type="binding site" evidence="14">
    <location>
        <position position="283"/>
    </location>
    <ligand>
        <name>Ca(2+)</name>
        <dbReference type="ChEBI" id="CHEBI:29108"/>
        <label>5</label>
    </ligand>
</feature>
<dbReference type="GO" id="GO:0006508">
    <property type="term" value="P:proteolysis"/>
    <property type="evidence" value="ECO:0007669"/>
    <property type="project" value="UniProtKB-KW"/>
</dbReference>
<evidence type="ECO:0000256" key="4">
    <source>
        <dbReference type="ARBA" id="ARBA00022729"/>
    </source>
</evidence>
<dbReference type="PROSITE" id="PS00024">
    <property type="entry name" value="HEMOPEXIN"/>
    <property type="match status" value="1"/>
</dbReference>
<dbReference type="CDD" id="cd04278">
    <property type="entry name" value="ZnMc_MMP"/>
    <property type="match status" value="1"/>
</dbReference>
<comment type="cofactor">
    <cofactor evidence="14">
        <name>Zn(2+)</name>
        <dbReference type="ChEBI" id="CHEBI:29105"/>
    </cofactor>
    <text evidence="14">Binds 2 Zn(2+) ions per subunit.</text>
</comment>
<dbReference type="InterPro" id="IPR021190">
    <property type="entry name" value="Pept_M10A"/>
</dbReference>
<feature type="binding site" evidence="14">
    <location>
        <position position="382"/>
    </location>
    <ligand>
        <name>Ca(2+)</name>
        <dbReference type="ChEBI" id="CHEBI:29108"/>
        <label>5</label>
    </ligand>
</feature>
<evidence type="ECO:0000256" key="16">
    <source>
        <dbReference type="PIRSR" id="PIRSR621190-5"/>
    </source>
</evidence>
<evidence type="ECO:0000256" key="14">
    <source>
        <dbReference type="PIRSR" id="PIRSR621190-2"/>
    </source>
</evidence>
<comment type="caution">
    <text evidence="20">The sequence shown here is derived from an EMBL/GenBank/DDBJ whole genome shotgun (WGS) entry which is preliminary data.</text>
</comment>
<evidence type="ECO:0000256" key="12">
    <source>
        <dbReference type="PIRSR" id="PIRSR001191-1"/>
    </source>
</evidence>
<reference evidence="20" key="1">
    <citation type="submission" date="2021-10" db="EMBL/GenBank/DDBJ databases">
        <title>Tropical sea cucumber genome reveals ecological adaptation and Cuvierian tubules defense mechanism.</title>
        <authorList>
            <person name="Chen T."/>
        </authorList>
    </citation>
    <scope>NUCLEOTIDE SEQUENCE</scope>
    <source>
        <strain evidence="20">Nanhai2018</strain>
        <tissue evidence="20">Muscle</tissue>
    </source>
</reference>
<organism evidence="20 21">
    <name type="scientific">Holothuria leucospilota</name>
    <name type="common">Black long sea cucumber</name>
    <name type="synonym">Mertensiothuria leucospilota</name>
    <dbReference type="NCBI Taxonomy" id="206669"/>
    <lineage>
        <taxon>Eukaryota</taxon>
        <taxon>Metazoa</taxon>
        <taxon>Echinodermata</taxon>
        <taxon>Eleutherozoa</taxon>
        <taxon>Echinozoa</taxon>
        <taxon>Holothuroidea</taxon>
        <taxon>Aspidochirotacea</taxon>
        <taxon>Aspidochirotida</taxon>
        <taxon>Holothuriidae</taxon>
        <taxon>Holothuria</taxon>
    </lineage>
</organism>
<dbReference type="GO" id="GO:0031012">
    <property type="term" value="C:extracellular matrix"/>
    <property type="evidence" value="ECO:0007669"/>
    <property type="project" value="InterPro"/>
</dbReference>
<evidence type="ECO:0000256" key="15">
    <source>
        <dbReference type="PIRSR" id="PIRSR621190-4"/>
    </source>
</evidence>
<feature type="binding site" evidence="14">
    <location>
        <position position="120"/>
    </location>
    <ligand>
        <name>Ca(2+)</name>
        <dbReference type="ChEBI" id="CHEBI:29108"/>
        <label>2</label>
    </ligand>
</feature>
<feature type="binding site" evidence="14">
    <location>
        <position position="83"/>
    </location>
    <ligand>
        <name>Ca(2+)</name>
        <dbReference type="ChEBI" id="CHEBI:29108"/>
        <label>2</label>
    </ligand>
</feature>
<keyword evidence="7 13" id="KW-0862">Zinc</keyword>
<feature type="binding site" description="in inhibited form" evidence="14">
    <location>
        <position position="6"/>
    </location>
    <ligand>
        <name>Zn(2+)</name>
        <dbReference type="ChEBI" id="CHEBI:29105"/>
        <label>2</label>
        <note>catalytic</note>
    </ligand>
</feature>
<evidence type="ECO:0000259" key="19">
    <source>
        <dbReference type="SMART" id="SM00235"/>
    </source>
</evidence>
<dbReference type="GO" id="GO:0030574">
    <property type="term" value="P:collagen catabolic process"/>
    <property type="evidence" value="ECO:0007669"/>
    <property type="project" value="TreeGrafter"/>
</dbReference>
<keyword evidence="6" id="KW-0378">Hydrolase</keyword>
<feature type="modified residue" description="Phosphotyrosine; by PKDCC" evidence="15">
    <location>
        <position position="316"/>
    </location>
</feature>
<evidence type="ECO:0000313" key="20">
    <source>
        <dbReference type="EMBL" id="KAJ8022399.1"/>
    </source>
</evidence>
<evidence type="ECO:0000256" key="3">
    <source>
        <dbReference type="ARBA" id="ARBA00022723"/>
    </source>
</evidence>
<dbReference type="OrthoDB" id="406838at2759"/>
<feature type="binding site" evidence="14">
    <location>
        <position position="233"/>
    </location>
    <ligand>
        <name>Ca(2+)</name>
        <dbReference type="ChEBI" id="CHEBI:29108"/>
        <label>4</label>
    </ligand>
</feature>
<feature type="binding site" evidence="14">
    <location>
        <position position="125"/>
    </location>
    <ligand>
        <name>Ca(2+)</name>
        <dbReference type="ChEBI" id="CHEBI:29108"/>
        <label>1</label>
    </ligand>
</feature>
<evidence type="ECO:0000256" key="2">
    <source>
        <dbReference type="ARBA" id="ARBA00022670"/>
    </source>
</evidence>
<evidence type="ECO:0000256" key="17">
    <source>
        <dbReference type="PROSITE-ProRule" id="PRU01011"/>
    </source>
</evidence>
<dbReference type="InterPro" id="IPR018486">
    <property type="entry name" value="Hemopexin_CS"/>
</dbReference>
<dbReference type="GO" id="GO:0030198">
    <property type="term" value="P:extracellular matrix organization"/>
    <property type="evidence" value="ECO:0007669"/>
    <property type="project" value="TreeGrafter"/>
</dbReference>
<evidence type="ECO:0000256" key="13">
    <source>
        <dbReference type="PIRSR" id="PIRSR001191-2"/>
    </source>
</evidence>
<feature type="binding site" evidence="14">
    <location>
        <position position="118"/>
    </location>
    <ligand>
        <name>Ca(2+)</name>
        <dbReference type="ChEBI" id="CHEBI:29108"/>
        <label>2</label>
    </ligand>
</feature>
<dbReference type="PANTHER" id="PTHR10201:SF298">
    <property type="entry name" value="MATRIX METALLOPROTEINASE-28"/>
    <property type="match status" value="1"/>
</dbReference>
<dbReference type="GO" id="GO:0004222">
    <property type="term" value="F:metalloendopeptidase activity"/>
    <property type="evidence" value="ECO:0007669"/>
    <property type="project" value="InterPro"/>
</dbReference>
<feature type="binding site" evidence="14">
    <location>
        <position position="281"/>
    </location>
    <ligand>
        <name>Ca(2+)</name>
        <dbReference type="ChEBI" id="CHEBI:29108"/>
        <label>4</label>
    </ligand>
</feature>
<feature type="binding site" evidence="14">
    <location>
        <position position="45"/>
    </location>
    <ligand>
        <name>Ca(2+)</name>
        <dbReference type="ChEBI" id="CHEBI:29108"/>
        <label>1</label>
    </ligand>
</feature>
<evidence type="ECO:0000256" key="9">
    <source>
        <dbReference type="ARBA" id="ARBA00023049"/>
    </source>
</evidence>
<dbReference type="InterPro" id="IPR000585">
    <property type="entry name" value="Hemopexin-like_dom"/>
</dbReference>
<dbReference type="Gene3D" id="2.110.10.10">
    <property type="entry name" value="Hemopexin-like domain"/>
    <property type="match status" value="1"/>
</dbReference>
<proteinExistence type="inferred from homology"/>
<dbReference type="InterPro" id="IPR001818">
    <property type="entry name" value="Pept_M10_metallopeptidase"/>
</dbReference>
<evidence type="ECO:0000256" key="7">
    <source>
        <dbReference type="ARBA" id="ARBA00022833"/>
    </source>
</evidence>
<sequence length="464" mass="52418">MSRPRCDFPDVFTAENESRKKRFTPTGQPWLKRNLSWFLENDSRDVKLNRTDVESEIGRALQRWADAAGILTFFKAPDVNSADILLSFQVGNHSSDYRPFDGPGGSIAHAFPPGTGLGGDVHFDDDDQFLIHGRYNLHQVATHELGHSLGLGHLSDSTAVMAPFYRDVDPTDFQLQPSDISYIRILYGRDDFRVSQSAHPRPPASRTYPTTLAPTPTTTTRTIQAMHCNAQFDAATETLDGGVYFFQGEQVFKVRLSVGIVDGYPKRLSEEFSGLNIGFIDAALTYHVNSTFVAICIFKSDNYWLFDQSGIIQPGYPKNITANWGGVPANLDAAFTWRGNGFVYFIKGSHYYRYNPRIGRVEAGYPRPLRNWRGVETPVDGVFRYKGQTFFLREQYYQNFDDRKFIASDKVPSAPKWLRCGTELQEDNNTIATDVTGETAGCGIIRSQYALTWIIYGLYLLMQY</sequence>
<feature type="binding site" evidence="14">
    <location>
        <position position="93"/>
    </location>
    <ligand>
        <name>Zn(2+)</name>
        <dbReference type="ChEBI" id="CHEBI:29105"/>
        <label>1</label>
    </ligand>
</feature>
<keyword evidence="10" id="KW-0865">Zymogen</keyword>
<keyword evidence="21" id="KW-1185">Reference proteome</keyword>
<keyword evidence="5" id="KW-0677">Repeat</keyword>
<evidence type="ECO:0000256" key="10">
    <source>
        <dbReference type="ARBA" id="ARBA00023145"/>
    </source>
</evidence>
<evidence type="ECO:0000256" key="11">
    <source>
        <dbReference type="ARBA" id="ARBA00023157"/>
    </source>
</evidence>
<dbReference type="PRINTS" id="PR00138">
    <property type="entry name" value="MATRIXIN"/>
</dbReference>
<feature type="domain" description="Peptidase metallopeptidase" evidence="19">
    <location>
        <begin position="19"/>
        <end position="189"/>
    </location>
</feature>
<evidence type="ECO:0000256" key="8">
    <source>
        <dbReference type="ARBA" id="ARBA00022837"/>
    </source>
</evidence>
<dbReference type="InterPro" id="IPR006026">
    <property type="entry name" value="Peptidase_Metallo"/>
</dbReference>
<feature type="active site" evidence="12">
    <location>
        <position position="144"/>
    </location>
</feature>
<dbReference type="AlphaFoldDB" id="A0A9Q1BEN0"/>
<feature type="binding site" evidence="13">
    <location>
        <position position="143"/>
    </location>
    <ligand>
        <name>Zn(2+)</name>
        <dbReference type="ChEBI" id="CHEBI:29105"/>
        <label>2</label>
        <note>catalytic</note>
    </ligand>
</feature>
<feature type="binding site" evidence="13">
    <location>
        <position position="153"/>
    </location>
    <ligand>
        <name>Zn(2+)</name>
        <dbReference type="ChEBI" id="CHEBI:29105"/>
        <label>2</label>
        <note>catalytic</note>
    </ligand>
</feature>
<dbReference type="SUPFAM" id="SSF55486">
    <property type="entry name" value="Metalloproteases ('zincins'), catalytic domain"/>
    <property type="match status" value="1"/>
</dbReference>